<dbReference type="EMBL" id="QXED01000003">
    <property type="protein sequence ID" value="RIV23383.1"/>
    <property type="molecule type" value="Genomic_DNA"/>
</dbReference>
<dbReference type="GO" id="GO:0000976">
    <property type="term" value="F:transcription cis-regulatory region binding"/>
    <property type="evidence" value="ECO:0007669"/>
    <property type="project" value="TreeGrafter"/>
</dbReference>
<feature type="domain" description="Response regulatory" evidence="6">
    <location>
        <begin position="5"/>
        <end position="121"/>
    </location>
</feature>
<name>A0A418MAI3_9BACT</name>
<dbReference type="PANTHER" id="PTHR48111:SF40">
    <property type="entry name" value="PHOSPHATE REGULON TRANSCRIPTIONAL REGULATORY PROTEIN PHOB"/>
    <property type="match status" value="1"/>
</dbReference>
<dbReference type="SMART" id="SM00862">
    <property type="entry name" value="Trans_reg_C"/>
    <property type="match status" value="1"/>
</dbReference>
<dbReference type="Pfam" id="PF00072">
    <property type="entry name" value="Response_reg"/>
    <property type="match status" value="1"/>
</dbReference>
<keyword evidence="9" id="KW-1185">Reference proteome</keyword>
<dbReference type="SMART" id="SM00448">
    <property type="entry name" value="REC"/>
    <property type="match status" value="1"/>
</dbReference>
<accession>A0A418MAI3</accession>
<evidence type="ECO:0000256" key="5">
    <source>
        <dbReference type="PROSITE-ProRule" id="PRU01091"/>
    </source>
</evidence>
<dbReference type="InterPro" id="IPR001789">
    <property type="entry name" value="Sig_transdc_resp-reg_receiver"/>
</dbReference>
<feature type="domain" description="OmpR/PhoB-type" evidence="7">
    <location>
        <begin position="143"/>
        <end position="239"/>
    </location>
</feature>
<keyword evidence="2" id="KW-0902">Two-component regulatory system</keyword>
<gene>
    <name evidence="8" type="ORF">DYU11_10270</name>
</gene>
<proteinExistence type="predicted"/>
<evidence type="ECO:0000313" key="8">
    <source>
        <dbReference type="EMBL" id="RIV23383.1"/>
    </source>
</evidence>
<dbReference type="InterPro" id="IPR039420">
    <property type="entry name" value="WalR-like"/>
</dbReference>
<dbReference type="PROSITE" id="PS50110">
    <property type="entry name" value="RESPONSE_REGULATORY"/>
    <property type="match status" value="1"/>
</dbReference>
<dbReference type="InterPro" id="IPR036388">
    <property type="entry name" value="WH-like_DNA-bd_sf"/>
</dbReference>
<dbReference type="AlphaFoldDB" id="A0A418MAI3"/>
<dbReference type="GO" id="GO:0000156">
    <property type="term" value="F:phosphorelay response regulator activity"/>
    <property type="evidence" value="ECO:0007669"/>
    <property type="project" value="TreeGrafter"/>
</dbReference>
<evidence type="ECO:0000259" key="7">
    <source>
        <dbReference type="PROSITE" id="PS51755"/>
    </source>
</evidence>
<dbReference type="CDD" id="cd00383">
    <property type="entry name" value="trans_reg_C"/>
    <property type="match status" value="1"/>
</dbReference>
<dbReference type="InterPro" id="IPR001867">
    <property type="entry name" value="OmpR/PhoB-type_DNA-bd"/>
</dbReference>
<dbReference type="PANTHER" id="PTHR48111">
    <property type="entry name" value="REGULATOR OF RPOS"/>
    <property type="match status" value="1"/>
</dbReference>
<evidence type="ECO:0000256" key="3">
    <source>
        <dbReference type="ARBA" id="ARBA00023125"/>
    </source>
</evidence>
<sequence>MKFSTIVVIDDEEDILDLIRYNLEKERATVHTFLSGKEALEAMRTARPDLVVCDWMMNDIDGLDLCRLMKRDNSLSHIPFVMLTARADEIDAVTALELGADEYLTKPIRIRELITRIKKILARTQPVPLLPAEPESTEVPPDDKILSFKKLTMNIEHHRVLIDTEAIDLTYTEFKLLQLLISKPGRVYTRNQIMEKVNGMDYFATERSIDVQVAGLRKKLGPYKDYLETVRGVGYRMQE</sequence>
<evidence type="ECO:0000313" key="9">
    <source>
        <dbReference type="Proteomes" id="UP000283523"/>
    </source>
</evidence>
<dbReference type="Pfam" id="PF00486">
    <property type="entry name" value="Trans_reg_C"/>
    <property type="match status" value="1"/>
</dbReference>
<evidence type="ECO:0000256" key="4">
    <source>
        <dbReference type="PROSITE-ProRule" id="PRU00169"/>
    </source>
</evidence>
<dbReference type="GO" id="GO:0006355">
    <property type="term" value="P:regulation of DNA-templated transcription"/>
    <property type="evidence" value="ECO:0007669"/>
    <property type="project" value="InterPro"/>
</dbReference>
<keyword evidence="3 5" id="KW-0238">DNA-binding</keyword>
<dbReference type="InterPro" id="IPR011006">
    <property type="entry name" value="CheY-like_superfamily"/>
</dbReference>
<dbReference type="Gene3D" id="3.40.50.2300">
    <property type="match status" value="1"/>
</dbReference>
<dbReference type="GO" id="GO:0005829">
    <property type="term" value="C:cytosol"/>
    <property type="evidence" value="ECO:0007669"/>
    <property type="project" value="TreeGrafter"/>
</dbReference>
<comment type="caution">
    <text evidence="8">The sequence shown here is derived from an EMBL/GenBank/DDBJ whole genome shotgun (WGS) entry which is preliminary data.</text>
</comment>
<dbReference type="RefSeq" id="WP_119667601.1">
    <property type="nucleotide sequence ID" value="NZ_QXED01000003.1"/>
</dbReference>
<feature type="modified residue" description="4-aspartylphosphate" evidence="4">
    <location>
        <position position="54"/>
    </location>
</feature>
<dbReference type="SUPFAM" id="SSF52172">
    <property type="entry name" value="CheY-like"/>
    <property type="match status" value="1"/>
</dbReference>
<dbReference type="SUPFAM" id="SSF46894">
    <property type="entry name" value="C-terminal effector domain of the bipartite response regulators"/>
    <property type="match status" value="1"/>
</dbReference>
<feature type="DNA-binding region" description="OmpR/PhoB-type" evidence="5">
    <location>
        <begin position="143"/>
        <end position="239"/>
    </location>
</feature>
<dbReference type="OrthoDB" id="9790442at2"/>
<evidence type="ECO:0000259" key="6">
    <source>
        <dbReference type="PROSITE" id="PS50110"/>
    </source>
</evidence>
<protein>
    <submittedName>
        <fullName evidence="8">DNA-binding response regulator</fullName>
    </submittedName>
</protein>
<dbReference type="PROSITE" id="PS51755">
    <property type="entry name" value="OMPR_PHOB"/>
    <property type="match status" value="1"/>
</dbReference>
<evidence type="ECO:0000256" key="1">
    <source>
        <dbReference type="ARBA" id="ARBA00022553"/>
    </source>
</evidence>
<reference evidence="8 9" key="1">
    <citation type="submission" date="2018-08" db="EMBL/GenBank/DDBJ databases">
        <title>Fibrisoma montanum sp. nov., isolated from Danxia mountain soil.</title>
        <authorList>
            <person name="Huang Y."/>
        </authorList>
    </citation>
    <scope>NUCLEOTIDE SEQUENCE [LARGE SCALE GENOMIC DNA]</scope>
    <source>
        <strain evidence="8 9">HYT19</strain>
    </source>
</reference>
<dbReference type="InterPro" id="IPR016032">
    <property type="entry name" value="Sig_transdc_resp-reg_C-effctor"/>
</dbReference>
<dbReference type="Gene3D" id="1.10.10.10">
    <property type="entry name" value="Winged helix-like DNA-binding domain superfamily/Winged helix DNA-binding domain"/>
    <property type="match status" value="1"/>
</dbReference>
<organism evidence="8 9">
    <name type="scientific">Fibrisoma montanum</name>
    <dbReference type="NCBI Taxonomy" id="2305895"/>
    <lineage>
        <taxon>Bacteria</taxon>
        <taxon>Pseudomonadati</taxon>
        <taxon>Bacteroidota</taxon>
        <taxon>Cytophagia</taxon>
        <taxon>Cytophagales</taxon>
        <taxon>Spirosomataceae</taxon>
        <taxon>Fibrisoma</taxon>
    </lineage>
</organism>
<keyword evidence="1 4" id="KW-0597">Phosphoprotein</keyword>
<dbReference type="Proteomes" id="UP000283523">
    <property type="component" value="Unassembled WGS sequence"/>
</dbReference>
<evidence type="ECO:0000256" key="2">
    <source>
        <dbReference type="ARBA" id="ARBA00023012"/>
    </source>
</evidence>
<dbReference type="GO" id="GO:0032993">
    <property type="term" value="C:protein-DNA complex"/>
    <property type="evidence" value="ECO:0007669"/>
    <property type="project" value="TreeGrafter"/>
</dbReference>